<dbReference type="Proteomes" id="UP000051681">
    <property type="component" value="Unassembled WGS sequence"/>
</dbReference>
<keyword evidence="2" id="KW-1185">Reference proteome</keyword>
<name>A0A0P1GL92_9RHOB</name>
<gene>
    <name evidence="1" type="ORF">TM5383_00046</name>
</gene>
<reference evidence="1 2" key="1">
    <citation type="submission" date="2015-09" db="EMBL/GenBank/DDBJ databases">
        <authorList>
            <consortium name="Swine Surveillance"/>
        </authorList>
    </citation>
    <scope>NUCLEOTIDE SEQUENCE [LARGE SCALE GENOMIC DNA]</scope>
    <source>
        <strain evidence="1 2">CECT 8383</strain>
    </source>
</reference>
<dbReference type="RefSeq" id="WP_058317040.1">
    <property type="nucleotide sequence ID" value="NZ_CYSF01000001.1"/>
</dbReference>
<sequence>MTTYVPKEVQAGLDAARKKDQKRKSKMLVEADGQTYRVLRFWDTGFALDAETAPHLRGYVDLYDRGEHLYQCLILACAEEAGQMCYEFKRLTAISGKQPSDFVEEEIEVSGLIEAPRL</sequence>
<protein>
    <submittedName>
        <fullName evidence="1">Uncharacterized protein</fullName>
    </submittedName>
</protein>
<proteinExistence type="predicted"/>
<organism evidence="1 2">
    <name type="scientific">Thalassovita mediterranea</name>
    <dbReference type="NCBI Taxonomy" id="340021"/>
    <lineage>
        <taxon>Bacteria</taxon>
        <taxon>Pseudomonadati</taxon>
        <taxon>Pseudomonadota</taxon>
        <taxon>Alphaproteobacteria</taxon>
        <taxon>Rhodobacterales</taxon>
        <taxon>Roseobacteraceae</taxon>
        <taxon>Thalassovita</taxon>
    </lineage>
</organism>
<accession>A0A0P1GL92</accession>
<dbReference type="AlphaFoldDB" id="A0A0P1GL92"/>
<dbReference type="OrthoDB" id="7658488at2"/>
<evidence type="ECO:0000313" key="2">
    <source>
        <dbReference type="Proteomes" id="UP000051681"/>
    </source>
</evidence>
<dbReference type="STRING" id="340021.TM5383_00046"/>
<evidence type="ECO:0000313" key="1">
    <source>
        <dbReference type="EMBL" id="CUH82864.1"/>
    </source>
</evidence>
<dbReference type="EMBL" id="CYSF01000001">
    <property type="protein sequence ID" value="CUH82864.1"/>
    <property type="molecule type" value="Genomic_DNA"/>
</dbReference>